<dbReference type="Proteomes" id="UP000228496">
    <property type="component" value="Unassembled WGS sequence"/>
</dbReference>
<dbReference type="AlphaFoldDB" id="A0A2J0Q7X1"/>
<evidence type="ECO:0000313" key="1">
    <source>
        <dbReference type="EMBL" id="PJE51190.1"/>
    </source>
</evidence>
<reference evidence="1 2" key="1">
    <citation type="submission" date="2017-09" db="EMBL/GenBank/DDBJ databases">
        <title>Depth-based differentiation of microbial function through sediment-hosted aquifers and enrichment of novel symbionts in the deep terrestrial subsurface.</title>
        <authorList>
            <person name="Probst A.J."/>
            <person name="Ladd B."/>
            <person name="Jarett J.K."/>
            <person name="Geller-Mcgrath D.E."/>
            <person name="Sieber C.M."/>
            <person name="Emerson J.B."/>
            <person name="Anantharaman K."/>
            <person name="Thomas B.C."/>
            <person name="Malmstrom R."/>
            <person name="Stieglmeier M."/>
            <person name="Klingl A."/>
            <person name="Woyke T."/>
            <person name="Ryan C.M."/>
            <person name="Banfield J.F."/>
        </authorList>
    </citation>
    <scope>NUCLEOTIDE SEQUENCE [LARGE SCALE GENOMIC DNA]</scope>
    <source>
        <strain evidence="1">CG10_big_fil_rev_8_21_14_0_10_36_16</strain>
    </source>
</reference>
<organism evidence="1 2">
    <name type="scientific">Candidatus Yanofskybacteria bacterium CG10_big_fil_rev_8_21_14_0_10_36_16</name>
    <dbReference type="NCBI Taxonomy" id="1975096"/>
    <lineage>
        <taxon>Bacteria</taxon>
        <taxon>Candidatus Yanofskyibacteriota</taxon>
    </lineage>
</organism>
<sequence>MPIILAGNIPGNEDQKKEKWNLCPKCSSEPKDHEVRNVDKVSREGDIYCKKCGAYVRMLNCT</sequence>
<name>A0A2J0Q7X1_9BACT</name>
<gene>
    <name evidence="1" type="ORF">COV29_02865</name>
</gene>
<accession>A0A2J0Q7X1</accession>
<evidence type="ECO:0000313" key="2">
    <source>
        <dbReference type="Proteomes" id="UP000228496"/>
    </source>
</evidence>
<protein>
    <submittedName>
        <fullName evidence="1">Uncharacterized protein</fullName>
    </submittedName>
</protein>
<comment type="caution">
    <text evidence="1">The sequence shown here is derived from an EMBL/GenBank/DDBJ whole genome shotgun (WGS) entry which is preliminary data.</text>
</comment>
<dbReference type="EMBL" id="PCXQ01000004">
    <property type="protein sequence ID" value="PJE51190.1"/>
    <property type="molecule type" value="Genomic_DNA"/>
</dbReference>
<proteinExistence type="predicted"/>